<evidence type="ECO:0000256" key="11">
    <source>
        <dbReference type="ARBA" id="ARBA00023136"/>
    </source>
</evidence>
<evidence type="ECO:0000313" key="15">
    <source>
        <dbReference type="EMBL" id="CCO07996.1"/>
    </source>
</evidence>
<evidence type="ECO:0000256" key="2">
    <source>
        <dbReference type="ARBA" id="ARBA00004953"/>
    </source>
</evidence>
<comment type="pathway">
    <text evidence="2 14">Cofactor biosynthesis; adenosylcobalamin biosynthesis.</text>
</comment>
<dbReference type="GO" id="GO:0009236">
    <property type="term" value="P:cobalamin biosynthetic process"/>
    <property type="evidence" value="ECO:0007669"/>
    <property type="project" value="UniProtKB-UniRule"/>
</dbReference>
<evidence type="ECO:0000256" key="4">
    <source>
        <dbReference type="ARBA" id="ARBA00022448"/>
    </source>
</evidence>
<keyword evidence="16" id="KW-1185">Reference proteome</keyword>
<dbReference type="GO" id="GO:0015087">
    <property type="term" value="F:cobalt ion transmembrane transporter activity"/>
    <property type="evidence" value="ECO:0007669"/>
    <property type="project" value="UniProtKB-UniRule"/>
</dbReference>
<keyword evidence="8" id="KW-0732">Signal</keyword>
<sequence>MIGMPLKHPARWVLLVPLFLLLAPQHAYAMHIMEGFLPARWCLVWFVLSAPFLILGLRSIQTHINRNPQVKMLLGLAGAFAFVLSALKIPSVTGSCSHPTGVGLGAVLFGPLAMSVLGCIVLIFQALLLAHGGLTTLGANTFSMAVVGPLAAYGIFKLTRKLGGPNRPAVFLAAALGDLLTYVTTSLQLALAFPAADGGITASLVKFTGIFALTQVPLAISEGLLTVLIFNLLQSYATNDLKLLQHLSEEVKYEYNH</sequence>
<keyword evidence="4 14" id="KW-0813">Transport</keyword>
<evidence type="ECO:0000256" key="5">
    <source>
        <dbReference type="ARBA" id="ARBA00022475"/>
    </source>
</evidence>
<evidence type="ECO:0000256" key="6">
    <source>
        <dbReference type="ARBA" id="ARBA00022573"/>
    </source>
</evidence>
<evidence type="ECO:0000256" key="13">
    <source>
        <dbReference type="ARBA" id="ARBA00060918"/>
    </source>
</evidence>
<feature type="transmembrane region" description="Helical" evidence="14">
    <location>
        <begin position="72"/>
        <end position="90"/>
    </location>
</feature>
<dbReference type="UniPathway" id="UPA00148"/>
<dbReference type="InterPro" id="IPR002751">
    <property type="entry name" value="CbiM/NikMN"/>
</dbReference>
<dbReference type="STRING" id="1121428.DESHY_160120"/>
<keyword evidence="9 14" id="KW-1133">Transmembrane helix</keyword>
<dbReference type="EMBL" id="CAOS01000008">
    <property type="protein sequence ID" value="CCO07996.1"/>
    <property type="molecule type" value="Genomic_DNA"/>
</dbReference>
<keyword evidence="7 14" id="KW-0812">Transmembrane</keyword>
<dbReference type="GO" id="GO:0043190">
    <property type="term" value="C:ATP-binding cassette (ABC) transporter complex"/>
    <property type="evidence" value="ECO:0007669"/>
    <property type="project" value="InterPro"/>
</dbReference>
<evidence type="ECO:0000256" key="14">
    <source>
        <dbReference type="HAMAP-Rule" id="MF_01462"/>
    </source>
</evidence>
<feature type="transmembrane region" description="Helical" evidence="14">
    <location>
        <begin position="137"/>
        <end position="156"/>
    </location>
</feature>
<dbReference type="eggNOG" id="COG0310">
    <property type="taxonomic scope" value="Bacteria"/>
</dbReference>
<keyword evidence="6 14" id="KW-0169">Cobalamin biosynthesis</keyword>
<comment type="caution">
    <text evidence="15">The sequence shown here is derived from an EMBL/GenBank/DDBJ whole genome shotgun (WGS) entry which is preliminary data.</text>
</comment>
<organism evidence="15 16">
    <name type="scientific">Desulforamulus hydrothermalis Lam5 = DSM 18033</name>
    <dbReference type="NCBI Taxonomy" id="1121428"/>
    <lineage>
        <taxon>Bacteria</taxon>
        <taxon>Bacillati</taxon>
        <taxon>Bacillota</taxon>
        <taxon>Clostridia</taxon>
        <taxon>Eubacteriales</taxon>
        <taxon>Peptococcaceae</taxon>
        <taxon>Desulforamulus</taxon>
    </lineage>
</organism>
<keyword evidence="12 14" id="KW-0170">Cobalt</keyword>
<protein>
    <recommendedName>
        <fullName evidence="14">Cobalt transport protein CbiM</fullName>
    </recommendedName>
    <alternativeName>
        <fullName evidence="14">Energy-coupling factor transporter probable substrate-capture protein CbiM</fullName>
        <shortName evidence="14">ECF transporter S component CbiM</shortName>
    </alternativeName>
</protein>
<dbReference type="InterPro" id="IPR018024">
    <property type="entry name" value="CbiM"/>
</dbReference>
<evidence type="ECO:0000256" key="10">
    <source>
        <dbReference type="ARBA" id="ARBA00023065"/>
    </source>
</evidence>
<dbReference type="Proteomes" id="UP000009315">
    <property type="component" value="Unassembled WGS sequence"/>
</dbReference>
<dbReference type="PANTHER" id="PTHR43627">
    <property type="match status" value="1"/>
</dbReference>
<dbReference type="AlphaFoldDB" id="K8EH87"/>
<evidence type="ECO:0000256" key="3">
    <source>
        <dbReference type="ARBA" id="ARBA00022426"/>
    </source>
</evidence>
<keyword evidence="11 14" id="KW-0472">Membrane</keyword>
<comment type="subunit">
    <text evidence="14">Forms an energy-coupling factor (ECF) transporter complex composed of an ATP-binding protein (A component, CbiO), a transmembrane protein (T component, CbiQ) and 2 possible substrate-capture proteins (S components, CbiM and CbiN) of unknown stoichimetry.</text>
</comment>
<keyword evidence="3 14" id="KW-0171">Cobalt transport</keyword>
<feature type="transmembrane region" description="Helical" evidence="14">
    <location>
        <begin position="102"/>
        <end position="130"/>
    </location>
</feature>
<dbReference type="Gene3D" id="1.10.1760.20">
    <property type="match status" value="1"/>
</dbReference>
<evidence type="ECO:0000256" key="12">
    <source>
        <dbReference type="ARBA" id="ARBA00023285"/>
    </source>
</evidence>
<dbReference type="PANTHER" id="PTHR43627:SF1">
    <property type="entry name" value="COBALT TRANSPORT PROTEIN CBIM"/>
    <property type="match status" value="1"/>
</dbReference>
<dbReference type="NCBIfam" id="NF006184">
    <property type="entry name" value="PRK08319.1"/>
    <property type="match status" value="1"/>
</dbReference>
<keyword evidence="5 14" id="KW-1003">Cell membrane</keyword>
<feature type="transmembrane region" description="Helical" evidence="14">
    <location>
        <begin position="39"/>
        <end position="60"/>
    </location>
</feature>
<accession>K8EH87</accession>
<comment type="similarity">
    <text evidence="13 14">Belongs to the CbiM family.</text>
</comment>
<evidence type="ECO:0000256" key="9">
    <source>
        <dbReference type="ARBA" id="ARBA00022989"/>
    </source>
</evidence>
<gene>
    <name evidence="14 15" type="primary">cbiM</name>
    <name evidence="15" type="ORF">DESHY_160120</name>
</gene>
<dbReference type="NCBIfam" id="TIGR00123">
    <property type="entry name" value="cbiM"/>
    <property type="match status" value="1"/>
</dbReference>
<dbReference type="Pfam" id="PF01891">
    <property type="entry name" value="CbiM"/>
    <property type="match status" value="1"/>
</dbReference>
<keyword evidence="10 14" id="KW-0406">Ion transport</keyword>
<evidence type="ECO:0000256" key="8">
    <source>
        <dbReference type="ARBA" id="ARBA00022729"/>
    </source>
</evidence>
<dbReference type="FunFam" id="1.10.1760.20:FF:000001">
    <property type="entry name" value="Cobalt transport protein CbiM"/>
    <property type="match status" value="1"/>
</dbReference>
<reference evidence="15 16" key="1">
    <citation type="journal article" date="2013" name="Genome Announc.">
        <title>Genome Sequence of the Sulfate-Reducing Bacterium Desulfotomaculum hydrothermale Lam5(T).</title>
        <authorList>
            <person name="Amin O."/>
            <person name="Fardeau M.L."/>
            <person name="Valette O."/>
            <person name="Hirschler-Rea A."/>
            <person name="Barbe V."/>
            <person name="Medigue C."/>
            <person name="Vacherie B."/>
            <person name="Ollivier B."/>
            <person name="Bertin P.N."/>
            <person name="Dolla A."/>
        </authorList>
    </citation>
    <scope>NUCLEOTIDE SEQUENCE [LARGE SCALE GENOMIC DNA]</scope>
    <source>
        <strain evidence="16">Lam5 / DSM 18033</strain>
    </source>
</reference>
<feature type="transmembrane region" description="Helical" evidence="14">
    <location>
        <begin position="207"/>
        <end position="233"/>
    </location>
</feature>
<comment type="function">
    <text evidence="14">Part of the energy-coupling factor (ECF) transporter complex CbiMNOQ involved in cobalt import.</text>
</comment>
<evidence type="ECO:0000256" key="1">
    <source>
        <dbReference type="ARBA" id="ARBA00004429"/>
    </source>
</evidence>
<evidence type="ECO:0000313" key="16">
    <source>
        <dbReference type="Proteomes" id="UP000009315"/>
    </source>
</evidence>
<proteinExistence type="inferred from homology"/>
<feature type="transmembrane region" description="Helical" evidence="14">
    <location>
        <begin position="168"/>
        <end position="195"/>
    </location>
</feature>
<comment type="subcellular location">
    <subcellularLocation>
        <location evidence="1">Cell inner membrane</location>
        <topology evidence="1">Multi-pass membrane protein</topology>
    </subcellularLocation>
    <subcellularLocation>
        <location evidence="14">Cell membrane</location>
        <topology evidence="14">Multi-pass membrane protein</topology>
    </subcellularLocation>
</comment>
<name>K8EH87_9FIRM</name>
<evidence type="ECO:0000256" key="7">
    <source>
        <dbReference type="ARBA" id="ARBA00022692"/>
    </source>
</evidence>
<dbReference type="HAMAP" id="MF_01462">
    <property type="entry name" value="CbiM"/>
    <property type="match status" value="1"/>
</dbReference>